<evidence type="ECO:0000259" key="5">
    <source>
        <dbReference type="Pfam" id="PF13525"/>
    </source>
</evidence>
<organism evidence="6">
    <name type="scientific">Prosthecochloris aestuarii</name>
    <dbReference type="NCBI Taxonomy" id="1102"/>
    <lineage>
        <taxon>Bacteria</taxon>
        <taxon>Pseudomonadati</taxon>
        <taxon>Chlorobiota</taxon>
        <taxon>Chlorobiia</taxon>
        <taxon>Chlorobiales</taxon>
        <taxon>Chlorobiaceae</taxon>
        <taxon>Prosthecochloris</taxon>
    </lineage>
</organism>
<dbReference type="PROSITE" id="PS50005">
    <property type="entry name" value="TPR"/>
    <property type="match status" value="1"/>
</dbReference>
<feature type="repeat" description="TPR" evidence="2">
    <location>
        <begin position="221"/>
        <end position="254"/>
    </location>
</feature>
<proteinExistence type="inferred from homology"/>
<evidence type="ECO:0000313" key="6">
    <source>
        <dbReference type="EMBL" id="HED30297.1"/>
    </source>
</evidence>
<dbReference type="Gene3D" id="1.20.5.110">
    <property type="match status" value="1"/>
</dbReference>
<evidence type="ECO:0000256" key="4">
    <source>
        <dbReference type="SAM" id="SignalP"/>
    </source>
</evidence>
<dbReference type="HAMAP" id="MF_02066">
    <property type="entry name" value="CpoB"/>
    <property type="match status" value="1"/>
</dbReference>
<feature type="signal peptide" evidence="4">
    <location>
        <begin position="1"/>
        <end position="18"/>
    </location>
</feature>
<comment type="caution">
    <text evidence="6">The sequence shown here is derived from an EMBL/GenBank/DDBJ whole genome shotgun (WGS) entry which is preliminary data.</text>
</comment>
<dbReference type="InterPro" id="IPR039565">
    <property type="entry name" value="BamD-like"/>
</dbReference>
<feature type="chain" id="PRO_5032841570" evidence="4">
    <location>
        <begin position="19"/>
        <end position="265"/>
    </location>
</feature>
<dbReference type="InterPro" id="IPR014162">
    <property type="entry name" value="CpoB_C"/>
</dbReference>
<dbReference type="GO" id="GO:0051301">
    <property type="term" value="P:cell division"/>
    <property type="evidence" value="ECO:0007669"/>
    <property type="project" value="InterPro"/>
</dbReference>
<protein>
    <submittedName>
        <fullName evidence="6">Tol-pal system protein YbgF</fullName>
    </submittedName>
</protein>
<gene>
    <name evidence="6" type="primary">ybgF</name>
    <name evidence="6" type="ORF">ENN50_01125</name>
</gene>
<dbReference type="PROSITE" id="PS51257">
    <property type="entry name" value="PROKAR_LIPOPROTEIN"/>
    <property type="match status" value="1"/>
</dbReference>
<evidence type="ECO:0000256" key="1">
    <source>
        <dbReference type="ARBA" id="ARBA00022729"/>
    </source>
</evidence>
<evidence type="ECO:0000256" key="2">
    <source>
        <dbReference type="PROSITE-ProRule" id="PRU00339"/>
    </source>
</evidence>
<accession>A0A831SLC7</accession>
<dbReference type="EMBL" id="DSBW01000025">
    <property type="protein sequence ID" value="HED30297.1"/>
    <property type="molecule type" value="Genomic_DNA"/>
</dbReference>
<keyword evidence="2" id="KW-0802">TPR repeat</keyword>
<reference evidence="6" key="1">
    <citation type="journal article" date="2020" name="mSystems">
        <title>Genome- and Community-Level Interaction Insights into Carbon Utilization and Element Cycling Functions of Hydrothermarchaeota in Hydrothermal Sediment.</title>
        <authorList>
            <person name="Zhou Z."/>
            <person name="Liu Y."/>
            <person name="Xu W."/>
            <person name="Pan J."/>
            <person name="Luo Z.H."/>
            <person name="Li M."/>
        </authorList>
    </citation>
    <scope>NUCLEOTIDE SEQUENCE [LARGE SCALE GENOMIC DNA]</scope>
    <source>
        <strain evidence="6">SpSt-1181</strain>
    </source>
</reference>
<evidence type="ECO:0000256" key="3">
    <source>
        <dbReference type="SAM" id="Coils"/>
    </source>
</evidence>
<dbReference type="InterPro" id="IPR011990">
    <property type="entry name" value="TPR-like_helical_dom_sf"/>
</dbReference>
<name>A0A831SLC7_PROAE</name>
<feature type="domain" description="Outer membrane lipoprotein BamD-like" evidence="5">
    <location>
        <begin position="147"/>
        <end position="264"/>
    </location>
</feature>
<dbReference type="InterPro" id="IPR019734">
    <property type="entry name" value="TPR_rpt"/>
</dbReference>
<feature type="coiled-coil region" evidence="3">
    <location>
        <begin position="47"/>
        <end position="74"/>
    </location>
</feature>
<sequence length="265" mass="29785">MKKTIHIISLGLACVAVAGCASKSDIYMVQDDVRQLREQSQQSGGESAEMYAEMQRLRDEVASLQGTIEEMRYQMKQQDEAARQRLMQGETAATDSTRLETLYMPDQATTGLQPASAEQLQPPVVSPGTDAVQNVAEPEAALPKLSDQSRFTSGRAAFERYDYPAARKELEILLADYPQSPLADDAQYYIAETYFNEKWFEKAILEYQLVIEKYPEGNQRPAAYFKQGLAFEEIGDSTNARVRFRELVQLYPESNEASVAAERLP</sequence>
<keyword evidence="3" id="KW-0175">Coiled coil</keyword>
<dbReference type="Proteomes" id="UP000886335">
    <property type="component" value="Unassembled WGS sequence"/>
</dbReference>
<keyword evidence="1 4" id="KW-0732">Signal</keyword>
<dbReference type="InterPro" id="IPR034706">
    <property type="entry name" value="CpoB"/>
</dbReference>
<dbReference type="SUPFAM" id="SSF48452">
    <property type="entry name" value="TPR-like"/>
    <property type="match status" value="1"/>
</dbReference>
<dbReference type="AlphaFoldDB" id="A0A831SLC7"/>
<dbReference type="Pfam" id="PF13525">
    <property type="entry name" value="YfiO"/>
    <property type="match status" value="1"/>
</dbReference>
<dbReference type="NCBIfam" id="TIGR02795">
    <property type="entry name" value="tol_pal_ybgF"/>
    <property type="match status" value="1"/>
</dbReference>
<dbReference type="Gene3D" id="1.25.40.10">
    <property type="entry name" value="Tetratricopeptide repeat domain"/>
    <property type="match status" value="1"/>
</dbReference>